<dbReference type="PROSITE" id="PS00018">
    <property type="entry name" value="EF_HAND_1"/>
    <property type="match status" value="2"/>
</dbReference>
<evidence type="ECO:0000259" key="2">
    <source>
        <dbReference type="Pfam" id="PF13202"/>
    </source>
</evidence>
<dbReference type="Pfam" id="PF13202">
    <property type="entry name" value="EF-hand_5"/>
    <property type="match status" value="2"/>
</dbReference>
<feature type="signal peptide" evidence="1">
    <location>
        <begin position="1"/>
        <end position="17"/>
    </location>
</feature>
<dbReference type="InterPro" id="IPR002048">
    <property type="entry name" value="EF_hand_dom"/>
</dbReference>
<dbReference type="InterPro" id="IPR018247">
    <property type="entry name" value="EF_Hand_1_Ca_BS"/>
</dbReference>
<evidence type="ECO:0000313" key="4">
    <source>
        <dbReference type="Proteomes" id="UP000428330"/>
    </source>
</evidence>
<accession>A0A6I6IXB4</accession>
<feature type="domain" description="EF-hand" evidence="2">
    <location>
        <begin position="28"/>
        <end position="50"/>
    </location>
</feature>
<dbReference type="Gene3D" id="1.10.238.10">
    <property type="entry name" value="EF-hand"/>
    <property type="match status" value="1"/>
</dbReference>
<dbReference type="AlphaFoldDB" id="A0A6I6IXB4"/>
<evidence type="ECO:0000256" key="1">
    <source>
        <dbReference type="SAM" id="SignalP"/>
    </source>
</evidence>
<evidence type="ECO:0000313" key="3">
    <source>
        <dbReference type="EMBL" id="QGY00232.1"/>
    </source>
</evidence>
<gene>
    <name evidence="3" type="ORF">EI983_18960</name>
</gene>
<keyword evidence="4" id="KW-1185">Reference proteome</keyword>
<organism evidence="3 4">
    <name type="scientific">Roseovarius faecimaris</name>
    <dbReference type="NCBI Taxonomy" id="2494550"/>
    <lineage>
        <taxon>Bacteria</taxon>
        <taxon>Pseudomonadati</taxon>
        <taxon>Pseudomonadota</taxon>
        <taxon>Alphaproteobacteria</taxon>
        <taxon>Rhodobacterales</taxon>
        <taxon>Roseobacteraceae</taxon>
        <taxon>Roseovarius</taxon>
    </lineage>
</organism>
<dbReference type="GO" id="GO:0005509">
    <property type="term" value="F:calcium ion binding"/>
    <property type="evidence" value="ECO:0007669"/>
    <property type="project" value="InterPro"/>
</dbReference>
<dbReference type="SUPFAM" id="SSF47473">
    <property type="entry name" value="EF-hand"/>
    <property type="match status" value="1"/>
</dbReference>
<dbReference type="Proteomes" id="UP000428330">
    <property type="component" value="Chromosome"/>
</dbReference>
<dbReference type="InterPro" id="IPR011992">
    <property type="entry name" value="EF-hand-dom_pair"/>
</dbReference>
<reference evidence="4" key="1">
    <citation type="submission" date="2018-12" db="EMBL/GenBank/DDBJ databases">
        <title>Complete genome sequence of Roseovarius sp. MME-070.</title>
        <authorList>
            <person name="Nam Y.-D."/>
            <person name="Kang J."/>
            <person name="Chung W.-H."/>
            <person name="Park Y.S."/>
        </authorList>
    </citation>
    <scope>NUCLEOTIDE SEQUENCE [LARGE SCALE GENOMIC DNA]</scope>
    <source>
        <strain evidence="4">MME-070</strain>
    </source>
</reference>
<proteinExistence type="predicted"/>
<feature type="chain" id="PRO_5026283938" evidence="1">
    <location>
        <begin position="18"/>
        <end position="103"/>
    </location>
</feature>
<feature type="domain" description="EF-hand" evidence="2">
    <location>
        <begin position="73"/>
        <end position="92"/>
    </location>
</feature>
<protein>
    <submittedName>
        <fullName evidence="3">EF-hand domain-containing protein</fullName>
    </submittedName>
</protein>
<sequence length="103" mass="11448">MRWMFFIAMFWAAAAQAQQLNPTGDEIDAFVLADGNKDQQLSRTEFRTFVQAMAKAGQSTARQIRFFGAYDYAFNIADADGNGILTPMEMRQADDSHRAGEGG</sequence>
<name>A0A6I6IXB4_9RHOB</name>
<keyword evidence="1" id="KW-0732">Signal</keyword>
<dbReference type="KEGG" id="rom:EI983_18960"/>
<dbReference type="EMBL" id="CP034348">
    <property type="protein sequence ID" value="QGY00232.1"/>
    <property type="molecule type" value="Genomic_DNA"/>
</dbReference>